<evidence type="ECO:0000259" key="3">
    <source>
        <dbReference type="PROSITE" id="PS50110"/>
    </source>
</evidence>
<dbReference type="PROSITE" id="PS50110">
    <property type="entry name" value="RESPONSE_REGULATORY"/>
    <property type="match status" value="1"/>
</dbReference>
<dbReference type="PANTHER" id="PTHR44591:SF22">
    <property type="entry name" value="CHEY SUBFAMILY"/>
    <property type="match status" value="1"/>
</dbReference>
<name>A0A1J4SF81_9BACT</name>
<dbReference type="Pfam" id="PF00072">
    <property type="entry name" value="Response_reg"/>
    <property type="match status" value="1"/>
</dbReference>
<organism evidence="4 5">
    <name type="scientific">Candidatus Desantisbacteria bacterium CG1_02_38_46</name>
    <dbReference type="NCBI Taxonomy" id="1817893"/>
    <lineage>
        <taxon>Bacteria</taxon>
        <taxon>Candidatus Desantisiibacteriota</taxon>
    </lineage>
</organism>
<reference evidence="4 5" key="1">
    <citation type="journal article" date="2016" name="Environ. Microbiol.">
        <title>Genomic resolution of a cold subsurface aquifer community provides metabolic insights for novel microbes adapted to high CO concentrations.</title>
        <authorList>
            <person name="Probst A.J."/>
            <person name="Castelle C.J."/>
            <person name="Singh A."/>
            <person name="Brown C.T."/>
            <person name="Anantharaman K."/>
            <person name="Sharon I."/>
            <person name="Hug L.A."/>
            <person name="Burstein D."/>
            <person name="Emerson J.B."/>
            <person name="Thomas B.C."/>
            <person name="Banfield J.F."/>
        </authorList>
    </citation>
    <scope>NUCLEOTIDE SEQUENCE [LARGE SCALE GENOMIC DNA]</scope>
    <source>
        <strain evidence="4">CG1_02_38_46</strain>
    </source>
</reference>
<dbReference type="InterPro" id="IPR011006">
    <property type="entry name" value="CheY-like_superfamily"/>
</dbReference>
<accession>A0A1J4SF81</accession>
<dbReference type="SUPFAM" id="SSF52172">
    <property type="entry name" value="CheY-like"/>
    <property type="match status" value="1"/>
</dbReference>
<feature type="domain" description="Response regulatory" evidence="3">
    <location>
        <begin position="3"/>
        <end position="66"/>
    </location>
</feature>
<dbReference type="GO" id="GO:0000160">
    <property type="term" value="P:phosphorelay signal transduction system"/>
    <property type="evidence" value="ECO:0007669"/>
    <property type="project" value="InterPro"/>
</dbReference>
<evidence type="ECO:0000256" key="2">
    <source>
        <dbReference type="PROSITE-ProRule" id="PRU00169"/>
    </source>
</evidence>
<protein>
    <recommendedName>
        <fullName evidence="3">Response regulatory domain-containing protein</fullName>
    </recommendedName>
</protein>
<dbReference type="Proteomes" id="UP000182278">
    <property type="component" value="Unassembled WGS sequence"/>
</dbReference>
<comment type="caution">
    <text evidence="2">Lacks conserved residue(s) required for the propagation of feature annotation.</text>
</comment>
<dbReference type="InterPro" id="IPR001789">
    <property type="entry name" value="Sig_transdc_resp-reg_receiver"/>
</dbReference>
<comment type="caution">
    <text evidence="4">The sequence shown here is derived from an EMBL/GenBank/DDBJ whole genome shotgun (WGS) entry which is preliminary data.</text>
</comment>
<dbReference type="STRING" id="1817893.AUJ66_03705"/>
<dbReference type="PANTHER" id="PTHR44591">
    <property type="entry name" value="STRESS RESPONSE REGULATOR PROTEIN 1"/>
    <property type="match status" value="1"/>
</dbReference>
<proteinExistence type="predicted"/>
<evidence type="ECO:0000256" key="1">
    <source>
        <dbReference type="ARBA" id="ARBA00022553"/>
    </source>
</evidence>
<keyword evidence="1" id="KW-0597">Phosphoprotein</keyword>
<dbReference type="Gene3D" id="3.40.50.2300">
    <property type="match status" value="1"/>
</dbReference>
<gene>
    <name evidence="4" type="ORF">AUJ66_03705</name>
</gene>
<evidence type="ECO:0000313" key="4">
    <source>
        <dbReference type="EMBL" id="OIN97308.1"/>
    </source>
</evidence>
<sequence length="66" mass="7299">MSRILLVDDDVDFVQMIKSRLEVNGYEIITASNGLEALNKAKENHPDLILLNVMMPELSGVVTALT</sequence>
<dbReference type="EMBL" id="MNUO01000053">
    <property type="protein sequence ID" value="OIN97308.1"/>
    <property type="molecule type" value="Genomic_DNA"/>
</dbReference>
<dbReference type="InterPro" id="IPR050595">
    <property type="entry name" value="Bact_response_regulator"/>
</dbReference>
<evidence type="ECO:0000313" key="5">
    <source>
        <dbReference type="Proteomes" id="UP000182278"/>
    </source>
</evidence>
<dbReference type="AlphaFoldDB" id="A0A1J4SF81"/>